<evidence type="ECO:0000313" key="3">
    <source>
        <dbReference type="EMBL" id="SOD11754.1"/>
    </source>
</evidence>
<evidence type="ECO:0000313" key="4">
    <source>
        <dbReference type="Proteomes" id="UP000219281"/>
    </source>
</evidence>
<name>A0A285ZQ36_9SPHI</name>
<keyword evidence="4" id="KW-1185">Reference proteome</keyword>
<evidence type="ECO:0000259" key="2">
    <source>
        <dbReference type="Pfam" id="PF06889"/>
    </source>
</evidence>
<reference evidence="4" key="1">
    <citation type="submission" date="2017-09" db="EMBL/GenBank/DDBJ databases">
        <authorList>
            <person name="Varghese N."/>
            <person name="Submissions S."/>
        </authorList>
    </citation>
    <scope>NUCLEOTIDE SEQUENCE [LARGE SCALE GENOMIC DNA]</scope>
    <source>
        <strain evidence="4">CGMCC 1.12803</strain>
    </source>
</reference>
<dbReference type="Proteomes" id="UP000219281">
    <property type="component" value="Unassembled WGS sequence"/>
</dbReference>
<dbReference type="AlphaFoldDB" id="A0A285ZQ36"/>
<dbReference type="RefSeq" id="WP_097127909.1">
    <property type="nucleotide sequence ID" value="NZ_OCMT01000001.1"/>
</dbReference>
<proteinExistence type="predicted"/>
<evidence type="ECO:0000256" key="1">
    <source>
        <dbReference type="SAM" id="Phobius"/>
    </source>
</evidence>
<gene>
    <name evidence="3" type="ORF">SAMN06297358_0317</name>
</gene>
<feature type="domain" description="DUF1266" evidence="2">
    <location>
        <begin position="85"/>
        <end position="209"/>
    </location>
</feature>
<dbReference type="Pfam" id="PF06889">
    <property type="entry name" value="DUF1266"/>
    <property type="match status" value="1"/>
</dbReference>
<accession>A0A285ZQ36</accession>
<keyword evidence="1" id="KW-0472">Membrane</keyword>
<keyword evidence="1" id="KW-0812">Transmembrane</keyword>
<sequence length="245" mass="27678">MNTNIYFIIGGVAVVFIIYMIVLQNVMKKKKQQQLDNFNRNSSGNPLTEAQKRLLTFGAILFYNRNEKILGITPESRLEIYAHGLTQQWEISNAAEAKKTLNDLLALERSSEFQSLLDQPSADVVKIQKSIAKGLGIEVSVVEQTKSAYGWDICRAVSLAKWCYWCGYLTESETWDIMGKAAAIANQNGKNWTDYTVSFLLGRTIQGFDLDDLIIESKQILHSQSPSLRKIQDADVYSRYAFAQS</sequence>
<organism evidence="3 4">
    <name type="scientific">Pedobacter xixiisoli</name>
    <dbReference type="NCBI Taxonomy" id="1476464"/>
    <lineage>
        <taxon>Bacteria</taxon>
        <taxon>Pseudomonadati</taxon>
        <taxon>Bacteroidota</taxon>
        <taxon>Sphingobacteriia</taxon>
        <taxon>Sphingobacteriales</taxon>
        <taxon>Sphingobacteriaceae</taxon>
        <taxon>Pedobacter</taxon>
    </lineage>
</organism>
<dbReference type="InterPro" id="IPR009677">
    <property type="entry name" value="DUF1266"/>
</dbReference>
<protein>
    <recommendedName>
        <fullName evidence="2">DUF1266 domain-containing protein</fullName>
    </recommendedName>
</protein>
<keyword evidence="1" id="KW-1133">Transmembrane helix</keyword>
<feature type="transmembrane region" description="Helical" evidence="1">
    <location>
        <begin position="6"/>
        <end position="23"/>
    </location>
</feature>
<dbReference type="OrthoDB" id="787383at2"/>
<dbReference type="EMBL" id="OCMT01000001">
    <property type="protein sequence ID" value="SOD11754.1"/>
    <property type="molecule type" value="Genomic_DNA"/>
</dbReference>